<sequence length="150" mass="16319">MNFREILDRMRPEQYVKPASSPRVIVAAVIITAGRVLACERSSPPEAAGRWEFPGGKVEPGETEQQALARECAEELGVRVEVGGRIGPDVPLAHGRAVLRVYVADLLGGDVPEALEHRSLRWLTVDQLDTVPWLPADVPIVAELPPLLSS</sequence>
<evidence type="ECO:0000259" key="13">
    <source>
        <dbReference type="PROSITE" id="PS51462"/>
    </source>
</evidence>
<dbReference type="PROSITE" id="PS51462">
    <property type="entry name" value="NUDIX"/>
    <property type="match status" value="1"/>
</dbReference>
<comment type="catalytic activity">
    <reaction evidence="10">
        <text>8-oxo-dGTP + H2O = 8-oxo-dGMP + diphosphate + H(+)</text>
        <dbReference type="Rhea" id="RHEA:31575"/>
        <dbReference type="ChEBI" id="CHEBI:15377"/>
        <dbReference type="ChEBI" id="CHEBI:15378"/>
        <dbReference type="ChEBI" id="CHEBI:33019"/>
        <dbReference type="ChEBI" id="CHEBI:63224"/>
        <dbReference type="ChEBI" id="CHEBI:77896"/>
        <dbReference type="EC" id="3.6.1.55"/>
    </reaction>
</comment>
<comment type="caution">
    <text evidence="14">The sequence shown here is derived from an EMBL/GenBank/DDBJ whole genome shotgun (WGS) entry which is preliminary data.</text>
</comment>
<evidence type="ECO:0000256" key="6">
    <source>
        <dbReference type="ARBA" id="ARBA00022763"/>
    </source>
</evidence>
<dbReference type="InterPro" id="IPR020476">
    <property type="entry name" value="Nudix_hydrolase"/>
</dbReference>
<evidence type="ECO:0000256" key="8">
    <source>
        <dbReference type="ARBA" id="ARBA00022842"/>
    </source>
</evidence>
<comment type="cofactor">
    <cofactor evidence="1">
        <name>Mg(2+)</name>
        <dbReference type="ChEBI" id="CHEBI:18420"/>
    </cofactor>
</comment>
<dbReference type="PANTHER" id="PTHR47707:SF1">
    <property type="entry name" value="NUDIX HYDROLASE FAMILY PROTEIN"/>
    <property type="match status" value="1"/>
</dbReference>
<evidence type="ECO:0000256" key="7">
    <source>
        <dbReference type="ARBA" id="ARBA00022801"/>
    </source>
</evidence>
<accession>A0A316FSK9</accession>
<feature type="region of interest" description="Disordered" evidence="12">
    <location>
        <begin position="45"/>
        <end position="64"/>
    </location>
</feature>
<gene>
    <name evidence="14" type="ORF">BC793_103584</name>
</gene>
<dbReference type="EC" id="3.6.1.55" evidence="11"/>
<dbReference type="GO" id="GO:0035539">
    <property type="term" value="F:8-oxo-7,8-dihydrodeoxyguanosine triphosphate pyrophosphatase activity"/>
    <property type="evidence" value="ECO:0007669"/>
    <property type="project" value="UniProtKB-EC"/>
</dbReference>
<evidence type="ECO:0000256" key="2">
    <source>
        <dbReference type="ARBA" id="ARBA00005582"/>
    </source>
</evidence>
<dbReference type="AlphaFoldDB" id="A0A316FSK9"/>
<dbReference type="InterPro" id="IPR047127">
    <property type="entry name" value="MutT-like"/>
</dbReference>
<dbReference type="Gene3D" id="3.90.79.10">
    <property type="entry name" value="Nucleoside Triphosphate Pyrophosphohydrolase"/>
    <property type="match status" value="1"/>
</dbReference>
<keyword evidence="4" id="KW-0235">DNA replication</keyword>
<dbReference type="InterPro" id="IPR015797">
    <property type="entry name" value="NUDIX_hydrolase-like_dom_sf"/>
</dbReference>
<dbReference type="Pfam" id="PF00293">
    <property type="entry name" value="NUDIX"/>
    <property type="match status" value="1"/>
</dbReference>
<dbReference type="PANTHER" id="PTHR47707">
    <property type="entry name" value="8-OXO-DGTP DIPHOSPHATASE"/>
    <property type="match status" value="1"/>
</dbReference>
<protein>
    <recommendedName>
        <fullName evidence="11">8-oxo-dGTP diphosphatase</fullName>
        <ecNumber evidence="11">3.6.1.55</ecNumber>
    </recommendedName>
</protein>
<dbReference type="PRINTS" id="PR00502">
    <property type="entry name" value="NUDIXFAMILY"/>
</dbReference>
<dbReference type="InterPro" id="IPR000086">
    <property type="entry name" value="NUDIX_hydrolase_dom"/>
</dbReference>
<dbReference type="EMBL" id="QGGR01000003">
    <property type="protein sequence ID" value="PWK50696.1"/>
    <property type="molecule type" value="Genomic_DNA"/>
</dbReference>
<evidence type="ECO:0000256" key="9">
    <source>
        <dbReference type="ARBA" id="ARBA00023204"/>
    </source>
</evidence>
<evidence type="ECO:0000256" key="5">
    <source>
        <dbReference type="ARBA" id="ARBA00022723"/>
    </source>
</evidence>
<dbReference type="GO" id="GO:0006260">
    <property type="term" value="P:DNA replication"/>
    <property type="evidence" value="ECO:0007669"/>
    <property type="project" value="UniProtKB-KW"/>
</dbReference>
<feature type="domain" description="Nudix hydrolase" evidence="13">
    <location>
        <begin position="21"/>
        <end position="149"/>
    </location>
</feature>
<dbReference type="GO" id="GO:0044715">
    <property type="term" value="F:8-oxo-dGDP phosphatase activity"/>
    <property type="evidence" value="ECO:0007669"/>
    <property type="project" value="TreeGrafter"/>
</dbReference>
<dbReference type="Proteomes" id="UP000245697">
    <property type="component" value="Unassembled WGS sequence"/>
</dbReference>
<keyword evidence="8" id="KW-0460">Magnesium</keyword>
<keyword evidence="9" id="KW-0234">DNA repair</keyword>
<dbReference type="GO" id="GO:0006281">
    <property type="term" value="P:DNA repair"/>
    <property type="evidence" value="ECO:0007669"/>
    <property type="project" value="UniProtKB-KW"/>
</dbReference>
<evidence type="ECO:0000256" key="12">
    <source>
        <dbReference type="SAM" id="MobiDB-lite"/>
    </source>
</evidence>
<keyword evidence="6" id="KW-0227">DNA damage</keyword>
<evidence type="ECO:0000313" key="15">
    <source>
        <dbReference type="Proteomes" id="UP000245697"/>
    </source>
</evidence>
<evidence type="ECO:0000256" key="4">
    <source>
        <dbReference type="ARBA" id="ARBA00022705"/>
    </source>
</evidence>
<keyword evidence="5" id="KW-0479">Metal-binding</keyword>
<dbReference type="SUPFAM" id="SSF55811">
    <property type="entry name" value="Nudix"/>
    <property type="match status" value="1"/>
</dbReference>
<evidence type="ECO:0000313" key="14">
    <source>
        <dbReference type="EMBL" id="PWK50696.1"/>
    </source>
</evidence>
<dbReference type="CDD" id="cd03425">
    <property type="entry name" value="NUDIX_MutT_NudA_like"/>
    <property type="match status" value="1"/>
</dbReference>
<evidence type="ECO:0000256" key="1">
    <source>
        <dbReference type="ARBA" id="ARBA00001946"/>
    </source>
</evidence>
<evidence type="ECO:0000256" key="3">
    <source>
        <dbReference type="ARBA" id="ARBA00022457"/>
    </source>
</evidence>
<comment type="similarity">
    <text evidence="2">Belongs to the Nudix hydrolase family.</text>
</comment>
<reference evidence="14 15" key="1">
    <citation type="submission" date="2018-05" db="EMBL/GenBank/DDBJ databases">
        <title>Genomic Encyclopedia of Archaeal and Bacterial Type Strains, Phase II (KMG-II): from individual species to whole genera.</title>
        <authorList>
            <person name="Goeker M."/>
        </authorList>
    </citation>
    <scope>NUCLEOTIDE SEQUENCE [LARGE SCALE GENOMIC DNA]</scope>
    <source>
        <strain evidence="14 15">DSM 45184</strain>
    </source>
</reference>
<evidence type="ECO:0000256" key="10">
    <source>
        <dbReference type="ARBA" id="ARBA00035861"/>
    </source>
</evidence>
<evidence type="ECO:0000256" key="11">
    <source>
        <dbReference type="ARBA" id="ARBA00038905"/>
    </source>
</evidence>
<dbReference type="GO" id="GO:0046872">
    <property type="term" value="F:metal ion binding"/>
    <property type="evidence" value="ECO:0007669"/>
    <property type="project" value="UniProtKB-KW"/>
</dbReference>
<name>A0A316FSK9_9ACTN</name>
<keyword evidence="15" id="KW-1185">Reference proteome</keyword>
<dbReference type="GO" id="GO:0008413">
    <property type="term" value="F:8-oxo-7,8-dihydroguanosine triphosphate pyrophosphatase activity"/>
    <property type="evidence" value="ECO:0007669"/>
    <property type="project" value="TreeGrafter"/>
</dbReference>
<keyword evidence="3" id="KW-0515">Mutator protein</keyword>
<dbReference type="GO" id="GO:0044716">
    <property type="term" value="F:8-oxo-GDP phosphatase activity"/>
    <property type="evidence" value="ECO:0007669"/>
    <property type="project" value="TreeGrafter"/>
</dbReference>
<proteinExistence type="inferred from homology"/>
<keyword evidence="7" id="KW-0378">Hydrolase</keyword>
<organism evidence="14 15">
    <name type="scientific">Actinoplanes xinjiangensis</name>
    <dbReference type="NCBI Taxonomy" id="512350"/>
    <lineage>
        <taxon>Bacteria</taxon>
        <taxon>Bacillati</taxon>
        <taxon>Actinomycetota</taxon>
        <taxon>Actinomycetes</taxon>
        <taxon>Micromonosporales</taxon>
        <taxon>Micromonosporaceae</taxon>
        <taxon>Actinoplanes</taxon>
    </lineage>
</organism>